<evidence type="ECO:0000313" key="1">
    <source>
        <dbReference type="EMBL" id="KAJ2897636.1"/>
    </source>
</evidence>
<protein>
    <submittedName>
        <fullName evidence="1">Uncharacterized protein</fullName>
    </submittedName>
</protein>
<dbReference type="Proteomes" id="UP001139981">
    <property type="component" value="Unassembled WGS sequence"/>
</dbReference>
<gene>
    <name evidence="1" type="ORF">IWW38_001648</name>
</gene>
<accession>A0ACC1M5C1</accession>
<evidence type="ECO:0000313" key="2">
    <source>
        <dbReference type="Proteomes" id="UP001139981"/>
    </source>
</evidence>
<keyword evidence="2" id="KW-1185">Reference proteome</keyword>
<sequence>MTTRPVDSTSRAPNDPSKPKAATAVDSVERLRLRIAMLEAENRVIRLKGEQDKAQLAASHMLARDLVSVNGAVSPQARGGVESVHRASPLSTGMPPSVSEEMGLSGVTHQLGEARDLLERERQESRSQIAMLEAQIGELRLQSNSKGSDVVSGAEAESSAEDHGPRIAELEAKLDLASQSHAKELLVAKDAQDKLVLELEAQVATNKTLIADLEAKTGEAASLGLRLKQADTERLRTSQMFKELAVEHEQKADDSVEKTELVSKLHSQVDKLQQEFMESEEQRLGLASSLEVAQGRLSTLEAKLAEALASAALLEERSADYDAKCALVSLYHLHMCQAVTLAQQHVVRTGGVVANDGQPDTFPQEAASELYDKLQAAVLLLSNSTAARGNSGDSHDGTGRERELQERNEELEDINDKLVKEREQFTLQQTLVNDYLEKLESECNRLVDDIEQLTSENQKLSEDLRMASLQNSTISLDISALDAKLAGEQADSGSAQLSLVSGGDGAASMESRLAKELAAAQSEVAEIQRNKDAEIKRLQDELGSMENLFEDKIFGETELNDKIASLTSEVERLQRDLQRAQGSSGASTAVTSTRLGVDPALSSTVNPAVRQRTRTEEEASDDEPIYCDICDVRTHGIANCPQLQASPPSIFKQDAVIDSNRPYCDNCEAFAGHWTDECPHGDDMF</sequence>
<comment type="caution">
    <text evidence="1">The sequence shown here is derived from an EMBL/GenBank/DDBJ whole genome shotgun (WGS) entry which is preliminary data.</text>
</comment>
<proteinExistence type="predicted"/>
<dbReference type="EMBL" id="JANBVB010000104">
    <property type="protein sequence ID" value="KAJ2897636.1"/>
    <property type="molecule type" value="Genomic_DNA"/>
</dbReference>
<name>A0ACC1M5C1_9FUNG</name>
<organism evidence="1 2">
    <name type="scientific">Coemansia aciculifera</name>
    <dbReference type="NCBI Taxonomy" id="417176"/>
    <lineage>
        <taxon>Eukaryota</taxon>
        <taxon>Fungi</taxon>
        <taxon>Fungi incertae sedis</taxon>
        <taxon>Zoopagomycota</taxon>
        <taxon>Kickxellomycotina</taxon>
        <taxon>Kickxellomycetes</taxon>
        <taxon>Kickxellales</taxon>
        <taxon>Kickxellaceae</taxon>
        <taxon>Coemansia</taxon>
    </lineage>
</organism>
<reference evidence="1" key="1">
    <citation type="submission" date="2022-07" db="EMBL/GenBank/DDBJ databases">
        <title>Phylogenomic reconstructions and comparative analyses of Kickxellomycotina fungi.</title>
        <authorList>
            <person name="Reynolds N.K."/>
            <person name="Stajich J.E."/>
            <person name="Barry K."/>
            <person name="Grigoriev I.V."/>
            <person name="Crous P."/>
            <person name="Smith M.E."/>
        </authorList>
    </citation>
    <scope>NUCLEOTIDE SEQUENCE</scope>
    <source>
        <strain evidence="1">CBS 190363</strain>
    </source>
</reference>